<evidence type="ECO:0000259" key="7">
    <source>
        <dbReference type="Pfam" id="PF23194"/>
    </source>
</evidence>
<keyword evidence="1 3" id="KW-0732">Signal</keyword>
<evidence type="ECO:0000259" key="6">
    <source>
        <dbReference type="Pfam" id="PF23193"/>
    </source>
</evidence>
<feature type="domain" description="NOMO sixth transthyretin-like" evidence="8">
    <location>
        <begin position="511"/>
        <end position="597"/>
    </location>
</feature>
<dbReference type="Proteomes" id="UP000492820">
    <property type="component" value="Unassembled WGS sequence"/>
</dbReference>
<dbReference type="InterPro" id="IPR056188">
    <property type="entry name" value="NOMO_6th"/>
</dbReference>
<dbReference type="SUPFAM" id="SSF49464">
    <property type="entry name" value="Carboxypeptidase regulatory domain-like"/>
    <property type="match status" value="1"/>
</dbReference>
<dbReference type="OrthoDB" id="10263633at2759"/>
<evidence type="ECO:0000256" key="3">
    <source>
        <dbReference type="SAM" id="SignalP"/>
    </source>
</evidence>
<dbReference type="InterPro" id="IPR056190">
    <property type="entry name" value="NOMO_5th"/>
</dbReference>
<reference evidence="9" key="2">
    <citation type="submission" date="2014-06" db="EMBL/GenBank/DDBJ databases">
        <authorList>
            <person name="Aslett M."/>
        </authorList>
    </citation>
    <scope>NUCLEOTIDE SEQUENCE</scope>
</reference>
<protein>
    <submittedName>
        <fullName evidence="9 11">Nodal modulator 1</fullName>
    </submittedName>
</protein>
<dbReference type="InterPro" id="IPR055074">
    <property type="entry name" value="NOMO1-3_2nd"/>
</dbReference>
<dbReference type="PANTHER" id="PTHR23303">
    <property type="entry name" value="CARBOXYPEPTIDASE REGULATORY REGION-CONTAINING"/>
    <property type="match status" value="1"/>
</dbReference>
<feature type="domain" description="NOMO C-terminal transthyretin-like" evidence="5">
    <location>
        <begin position="1210"/>
        <end position="1306"/>
    </location>
</feature>
<evidence type="ECO:0000259" key="8">
    <source>
        <dbReference type="Pfam" id="PF23196"/>
    </source>
</evidence>
<dbReference type="Pfam" id="PF23192">
    <property type="entry name" value="NOMO_12th"/>
    <property type="match status" value="1"/>
</dbReference>
<dbReference type="InterPro" id="IPR056191">
    <property type="entry name" value="NOMO_12th"/>
</dbReference>
<feature type="domain" description="NOMO fifth transthyretin-like" evidence="7">
    <location>
        <begin position="430"/>
        <end position="510"/>
    </location>
</feature>
<evidence type="ECO:0000313" key="11">
    <source>
        <dbReference type="WBParaSite" id="EgrG_000057900"/>
    </source>
</evidence>
<reference evidence="11" key="3">
    <citation type="submission" date="2020-10" db="UniProtKB">
        <authorList>
            <consortium name="WormBaseParasite"/>
        </authorList>
    </citation>
    <scope>IDENTIFICATION</scope>
</reference>
<dbReference type="Pfam" id="PF22904">
    <property type="entry name" value="NOMO1-like_2nd"/>
    <property type="match status" value="1"/>
</dbReference>
<gene>
    <name evidence="9" type="ORF">EgrG_000057900</name>
</gene>
<dbReference type="Pfam" id="PF23194">
    <property type="entry name" value="NOMO_5th"/>
    <property type="match status" value="1"/>
</dbReference>
<dbReference type="GO" id="GO:0005789">
    <property type="term" value="C:endoplasmic reticulum membrane"/>
    <property type="evidence" value="ECO:0007669"/>
    <property type="project" value="TreeGrafter"/>
</dbReference>
<name>A0A068WQM5_ECHGR</name>
<dbReference type="SUPFAM" id="SSF49452">
    <property type="entry name" value="Starch-binding domain-like"/>
    <property type="match status" value="1"/>
</dbReference>
<evidence type="ECO:0000259" key="4">
    <source>
        <dbReference type="Pfam" id="PF22904"/>
    </source>
</evidence>
<reference evidence="9 10" key="1">
    <citation type="journal article" date="2013" name="Nature">
        <title>The genomes of four tapeworm species reveal adaptations to parasitism.</title>
        <authorList>
            <person name="Tsai I.J."/>
            <person name="Zarowiecki M."/>
            <person name="Holroyd N."/>
            <person name="Garciarrubio A."/>
            <person name="Sanchez-Flores A."/>
            <person name="Brooks K.L."/>
            <person name="Tracey A."/>
            <person name="Bobes R.J."/>
            <person name="Fragoso G."/>
            <person name="Sciutto E."/>
            <person name="Aslett M."/>
            <person name="Beasley H."/>
            <person name="Bennett H.M."/>
            <person name="Cai J."/>
            <person name="Camicia F."/>
            <person name="Clark R."/>
            <person name="Cucher M."/>
            <person name="De Silva N."/>
            <person name="Day T.A."/>
            <person name="Deplazes P."/>
            <person name="Estrada K."/>
            <person name="Fernandez C."/>
            <person name="Holland P.W."/>
            <person name="Hou J."/>
            <person name="Hu S."/>
            <person name="Huckvale T."/>
            <person name="Hung S.S."/>
            <person name="Kamenetzky L."/>
            <person name="Keane J.A."/>
            <person name="Kiss F."/>
            <person name="Koziol U."/>
            <person name="Lambert O."/>
            <person name="Liu K."/>
            <person name="Luo X."/>
            <person name="Luo Y."/>
            <person name="Macchiaroli N."/>
            <person name="Nichol S."/>
            <person name="Paps J."/>
            <person name="Parkinson J."/>
            <person name="Pouchkina-Stantcheva N."/>
            <person name="Riddiford N."/>
            <person name="Rosenzvit M."/>
            <person name="Salinas G."/>
            <person name="Wasmuth J.D."/>
            <person name="Zamanian M."/>
            <person name="Zheng Y."/>
            <person name="Cai X."/>
            <person name="Soberon X."/>
            <person name="Olson P.D."/>
            <person name="Laclette J.P."/>
            <person name="Brehm K."/>
            <person name="Berriman M."/>
            <person name="Garciarrubio A."/>
            <person name="Bobes R.J."/>
            <person name="Fragoso G."/>
            <person name="Sanchez-Flores A."/>
            <person name="Estrada K."/>
            <person name="Cevallos M.A."/>
            <person name="Morett E."/>
            <person name="Gonzalez V."/>
            <person name="Portillo T."/>
            <person name="Ochoa-Leyva A."/>
            <person name="Jose M.V."/>
            <person name="Sciutto E."/>
            <person name="Landa A."/>
            <person name="Jimenez L."/>
            <person name="Valdes V."/>
            <person name="Carrero J.C."/>
            <person name="Larralde C."/>
            <person name="Morales-Montor J."/>
            <person name="Limon-Lason J."/>
            <person name="Soberon X."/>
            <person name="Laclette J.P."/>
        </authorList>
    </citation>
    <scope>NUCLEOTIDE SEQUENCE [LARGE SCALE GENOMIC DNA]</scope>
</reference>
<sequence>MICWRLITVALVASVMLAGAEGQESKSKAFFTFGGSVRWHNSNVSVKNFASQLKVYVHSLPDETLRQVVHVLPNGAYSVVVSDSGRYRICLSVPRGWNFLPANGYEIDLNGGIQNEQMNYVFDLTGFDVSGQVVTAGMTTGPPDLIVSVISNGAIFSQAKTTANGSFTLSSVPPGKYIVTVGDPASDSETNDVRASLSITVSTSSLKLADPLVLQGHSLRSVVTFNDQGVANIPILLFIPKSSKLTETDFKKFGCFKPSKPHANFIPVDLKDIINPDLACQVISNVDGAFVFSRLAGGDYFLVAYHDPDLMKSSEMESKHLNISPTFLSVTMEHFDLHLDSGFRVTSFRVGGGYVKQSSGAPIANSEVFVNGDFVTRTNSEGNFELDLAAPSEYLLQVKAPRLEFEKVRLKLTPTMKTLPTFVPNAVEFCGRFLMTSSLKPGTRIPRVEIVSGPSIEATVSEDAKSAKFCLYLSPGKHTLRLVESHNSIRFAPASINIDILSGPVEDAIFTQFQAVLTGEVLCTEKCPDSQLAVRLSSKEQFDTLPVVVNIKVDQNNSKRGTFTFKSLSPGPYDLELVVIDGDAMQPASGWCWASPGILRRVIVTDHDLHNTAELSFRQTGYRLRIHVPLLDFGFKKAICLKVTPSLVRNGLLVYVEPSFYQLMKPLNTICLSGGSSFTFEASAPCLHLETPFPSIIRSAATAIPPSAPSKTVRISVREIPVSAVVTALPGVAGFSVEKDLPELTIQAHVADSVKKVSTIWRKEGDFYTSRMSLWAAPDKEIVFSVSLSKSPSDQVTVHPLIFPAFQTLRIPPIVHHLSQSNCDHLELKATPVPLSEVNETDCDAILAATFGGTESLTATFFMKLGFFFTGEVQPPVDKVLVTVYADTSVVSSPPLELTIDMSTFSEQQLNAPSPKPGLTLIMRALTNSQGFFRIGPFYFDSKSVHAAQPSSFLTLQLHKPGFDFALKSSADWLTFSSQKLALVEVRVVSEGKMKPVPDTLVSIVSNVFRDSKTTDSSGIVRYIGLPPGEYYIQPILKEYEFFIHNGIKGQLEALTEHALGIVGDESLIVNLIGRRIAYSTFGEVSSLSGHPETGVLVEAKLLSSKEMKTLEGRSIFPAQSVDADVACRGHTYDAGFDVPVEQAVTDQDGQFKLLGLLPGCPYLVTAIRRENGNAQQTRHVFPSSVIVKPPGADVYNLRFYLKPRVALGMISATVDTDDEYLSDLSIVIRSISQPDAPLLRHNFASQSRFFALLGGQIESLIGGTYQILLESNSVRIPGHNRILQKFDFTVDEKSFENHQHFNFAYQTIMFCICRGIAVNFIHTLLYILIVYMQISFLVAY</sequence>
<organism evidence="9">
    <name type="scientific">Echinococcus granulosus</name>
    <name type="common">Hydatid tapeworm</name>
    <dbReference type="NCBI Taxonomy" id="6210"/>
    <lineage>
        <taxon>Eukaryota</taxon>
        <taxon>Metazoa</taxon>
        <taxon>Spiralia</taxon>
        <taxon>Lophotrochozoa</taxon>
        <taxon>Platyhelminthes</taxon>
        <taxon>Cestoda</taxon>
        <taxon>Eucestoda</taxon>
        <taxon>Cyclophyllidea</taxon>
        <taxon>Taeniidae</taxon>
        <taxon>Echinococcus</taxon>
        <taxon>Echinococcus granulosus group</taxon>
    </lineage>
</organism>
<feature type="signal peptide" evidence="3">
    <location>
        <begin position="1"/>
        <end position="22"/>
    </location>
</feature>
<dbReference type="PANTHER" id="PTHR23303:SF14">
    <property type="entry name" value="BOS COMPLEX SUBUNIT NOMO1-RELATED"/>
    <property type="match status" value="1"/>
</dbReference>
<evidence type="ECO:0000313" key="9">
    <source>
        <dbReference type="EMBL" id="CDS22107.1"/>
    </source>
</evidence>
<accession>A0A068WQM5</accession>
<dbReference type="EMBL" id="LK028585">
    <property type="protein sequence ID" value="CDS22107.1"/>
    <property type="molecule type" value="Genomic_DNA"/>
</dbReference>
<keyword evidence="2" id="KW-1133">Transmembrane helix</keyword>
<dbReference type="InterPro" id="IPR008969">
    <property type="entry name" value="CarboxyPept-like_regulatory"/>
</dbReference>
<evidence type="ECO:0000256" key="1">
    <source>
        <dbReference type="ARBA" id="ARBA00022729"/>
    </source>
</evidence>
<feature type="transmembrane region" description="Helical" evidence="2">
    <location>
        <begin position="1317"/>
        <end position="1340"/>
    </location>
</feature>
<proteinExistence type="predicted"/>
<dbReference type="Gene3D" id="2.60.40.1120">
    <property type="entry name" value="Carboxypeptidase-like, regulatory domain"/>
    <property type="match status" value="2"/>
</dbReference>
<keyword evidence="2" id="KW-0812">Transmembrane</keyword>
<keyword evidence="2" id="KW-0472">Membrane</keyword>
<dbReference type="InterPro" id="IPR013784">
    <property type="entry name" value="Carb-bd-like_fold"/>
</dbReference>
<feature type="domain" description="NOMO second beta-sandwich" evidence="4">
    <location>
        <begin position="125"/>
        <end position="213"/>
    </location>
</feature>
<dbReference type="Pfam" id="PF23196">
    <property type="entry name" value="NOMO_6th"/>
    <property type="match status" value="1"/>
</dbReference>
<dbReference type="InterPro" id="IPR056189">
    <property type="entry name" value="NOMO_3rd"/>
</dbReference>
<feature type="domain" description="NOMO third transthyretin-like" evidence="6">
    <location>
        <begin position="217"/>
        <end position="346"/>
    </location>
</feature>
<dbReference type="WBParaSite" id="EgrG_000057900">
    <property type="protein sequence ID" value="EgrG_000057900"/>
    <property type="gene ID" value="EgrG_000057900"/>
</dbReference>
<evidence type="ECO:0000256" key="2">
    <source>
        <dbReference type="SAM" id="Phobius"/>
    </source>
</evidence>
<dbReference type="InterPro" id="IPR051417">
    <property type="entry name" value="SDr/BOS_complex"/>
</dbReference>
<dbReference type="Pfam" id="PF23193">
    <property type="entry name" value="NOMO_3rd"/>
    <property type="match status" value="1"/>
</dbReference>
<dbReference type="GO" id="GO:0030246">
    <property type="term" value="F:carbohydrate binding"/>
    <property type="evidence" value="ECO:0007669"/>
    <property type="project" value="InterPro"/>
</dbReference>
<feature type="chain" id="PRO_5036289521" evidence="3">
    <location>
        <begin position="23"/>
        <end position="1341"/>
    </location>
</feature>
<evidence type="ECO:0000259" key="5">
    <source>
        <dbReference type="Pfam" id="PF23192"/>
    </source>
</evidence>
<evidence type="ECO:0000313" key="10">
    <source>
        <dbReference type="Proteomes" id="UP000492820"/>
    </source>
</evidence>